<feature type="compositionally biased region" description="Low complexity" evidence="3">
    <location>
        <begin position="942"/>
        <end position="953"/>
    </location>
</feature>
<feature type="compositionally biased region" description="Low complexity" evidence="3">
    <location>
        <begin position="10"/>
        <end position="22"/>
    </location>
</feature>
<evidence type="ECO:0000313" key="6">
    <source>
        <dbReference type="Proteomes" id="UP000030763"/>
    </source>
</evidence>
<keyword evidence="1" id="KW-0694">RNA-binding</keyword>
<dbReference type="OMA" id="CAYELND"/>
<feature type="domain" description="K Homology" evidence="4">
    <location>
        <begin position="652"/>
        <end position="717"/>
    </location>
</feature>
<keyword evidence="2" id="KW-0175">Coiled coil</keyword>
<dbReference type="InterPro" id="IPR004087">
    <property type="entry name" value="KH_dom"/>
</dbReference>
<dbReference type="PROSITE" id="PS50084">
    <property type="entry name" value="KH_TYPE_1"/>
    <property type="match status" value="1"/>
</dbReference>
<feature type="compositionally biased region" description="Low complexity" evidence="3">
    <location>
        <begin position="67"/>
        <end position="86"/>
    </location>
</feature>
<dbReference type="InterPro" id="IPR004088">
    <property type="entry name" value="KH_dom_type_1"/>
</dbReference>
<evidence type="ECO:0000256" key="2">
    <source>
        <dbReference type="SAM" id="Coils"/>
    </source>
</evidence>
<evidence type="ECO:0000256" key="3">
    <source>
        <dbReference type="SAM" id="MobiDB-lite"/>
    </source>
</evidence>
<proteinExistence type="predicted"/>
<dbReference type="SMART" id="SM00322">
    <property type="entry name" value="KH"/>
    <property type="match status" value="3"/>
</dbReference>
<feature type="compositionally biased region" description="Low complexity" evidence="3">
    <location>
        <begin position="30"/>
        <end position="51"/>
    </location>
</feature>
<sequence>MARKRRTEGEAAAAAGGAAPAASRKGQPVDSASKPSDAASSNASKASPAHAQGKQSRQGGEAASRQGVAAPTAAAVEGEACASVSAGSPKSGMPAAKEVVKHPEAADGSEDSSPGSGMLQRREIDMTGLSATQKKNLKRKLRKQEQKQQAAELNDAMQVGASAANLASRLNNMVEQWGKRLEEFEANISKGSNLKQTVEAAENLMTEMQETQDEEVGRAKKPINKRATVQQVQERIREAELTIQKQQKEQQKLLGQQGKVGAEERQEAAAVLQSRLEESLRYITHLKEQLVLTQQQSDLRTFQQQVADLRRSLEHIIKQARKAAQQTATTTDNRRVQLLRRRLKEVGATRPDDGVVSPLATVNVSLPPESNYILLTPQGQPSLLLRKVERKFSVVTEKKGAGDRGVTLSIISYSPDACEQCAAFLRACNFPQVPLGLSTSPNCVSLEGQNIGAFIGSGGANLRRLEAELDVLLWVEDTWITVLGHEPAVKQAIPRIKESRSPPSASDASVPQHKCDFEAEVVRAMAQGTSKTRAKIQEVESSLGVTVFVRPLRRGDTSKTASVVVRGSDPEACKKACASLEKTFKEFASEAVECDRLKANRILRGAAVDFSHIQGYELISLLRYDDGVLLVGPSKALPAAAEALRAAMDQLARATESVEIKSTQLRILDRAKRGEIESLSGASCRPPVDDGENATLTFTGHPDAVQKALDLVRQTLEELKEVEMKLSLAAALLFLAERTHLELEEELGVRIRVDVPRNMLLVRGGVDNYDAIEEAIKKVEDEITSSGKVATTMAVPREAVPMILGRHGANVRRLQSDCNLDNIVIDGRPQAVYLLGSQAAVDQAMTMLKDIVSNSTGGRAQNGLDGGNRRPRVGGRGAGRGERVDGGARVEDAGASRKRGGGAKQAAPPKPYNANVDDETAFPSLGVCMARPGGRWQKKSPAPEGAAAEPPAEASSEAVAAEAEEEFAGVDEDRGRLARLSSSEKRKQCIILEVLGIPVELTKLQQMTNSPPPLLDTRAAPFCRFWRPQKPAESIAYCVPPKIQCAQCVALSSQYCSSCS</sequence>
<dbReference type="Proteomes" id="UP000030763">
    <property type="component" value="Unassembled WGS sequence"/>
</dbReference>
<dbReference type="InterPro" id="IPR036612">
    <property type="entry name" value="KH_dom_type_1_sf"/>
</dbReference>
<evidence type="ECO:0000256" key="1">
    <source>
        <dbReference type="PROSITE-ProRule" id="PRU00117"/>
    </source>
</evidence>
<dbReference type="GeneID" id="25336260"/>
<dbReference type="Pfam" id="PF00013">
    <property type="entry name" value="KH_1"/>
    <property type="match status" value="1"/>
</dbReference>
<feature type="coiled-coil region" evidence="2">
    <location>
        <begin position="292"/>
        <end position="326"/>
    </location>
</feature>
<dbReference type="OrthoDB" id="427410at2759"/>
<evidence type="ECO:0000313" key="5">
    <source>
        <dbReference type="EMBL" id="CDJ59518.1"/>
    </source>
</evidence>
<dbReference type="Gene3D" id="3.30.1370.10">
    <property type="entry name" value="K Homology domain, type 1"/>
    <property type="match status" value="1"/>
</dbReference>
<dbReference type="SUPFAM" id="SSF54791">
    <property type="entry name" value="Eukaryotic type KH-domain (KH-domain type I)"/>
    <property type="match status" value="2"/>
</dbReference>
<feature type="region of interest" description="Disordered" evidence="3">
    <location>
        <begin position="856"/>
        <end position="918"/>
    </location>
</feature>
<feature type="region of interest" description="Disordered" evidence="3">
    <location>
        <begin position="1"/>
        <end position="129"/>
    </location>
</feature>
<evidence type="ECO:0000259" key="4">
    <source>
        <dbReference type="SMART" id="SM00322"/>
    </source>
</evidence>
<reference evidence="5" key="2">
    <citation type="submission" date="2013-10" db="EMBL/GenBank/DDBJ databases">
        <authorList>
            <person name="Aslett M."/>
        </authorList>
    </citation>
    <scope>NUCLEOTIDE SEQUENCE [LARGE SCALE GENOMIC DNA]</scope>
    <source>
        <strain evidence="5">Weybridge</strain>
    </source>
</reference>
<dbReference type="RefSeq" id="XP_013336166.1">
    <property type="nucleotide sequence ID" value="XM_013480712.1"/>
</dbReference>
<feature type="coiled-coil region" evidence="2">
    <location>
        <begin position="134"/>
        <end position="256"/>
    </location>
</feature>
<feature type="region of interest" description="Disordered" evidence="3">
    <location>
        <begin position="933"/>
        <end position="953"/>
    </location>
</feature>
<dbReference type="AlphaFoldDB" id="U6M900"/>
<dbReference type="CDD" id="cd00105">
    <property type="entry name" value="KH-I"/>
    <property type="match status" value="1"/>
</dbReference>
<organism evidence="5 6">
    <name type="scientific">Eimeria maxima</name>
    <name type="common">Coccidian parasite</name>
    <dbReference type="NCBI Taxonomy" id="5804"/>
    <lineage>
        <taxon>Eukaryota</taxon>
        <taxon>Sar</taxon>
        <taxon>Alveolata</taxon>
        <taxon>Apicomplexa</taxon>
        <taxon>Conoidasida</taxon>
        <taxon>Coccidia</taxon>
        <taxon>Eucoccidiorida</taxon>
        <taxon>Eimeriorina</taxon>
        <taxon>Eimeriidae</taxon>
        <taxon>Eimeria</taxon>
    </lineage>
</organism>
<keyword evidence="6" id="KW-1185">Reference proteome</keyword>
<gene>
    <name evidence="5" type="ORF">EMWEY_00022740</name>
</gene>
<reference evidence="5" key="1">
    <citation type="submission" date="2013-10" db="EMBL/GenBank/DDBJ databases">
        <title>Genomic analysis of the causative agents of coccidiosis in chickens.</title>
        <authorList>
            <person name="Reid A.J."/>
            <person name="Blake D."/>
            <person name="Billington K."/>
            <person name="Browne H."/>
            <person name="Dunn M."/>
            <person name="Hung S."/>
            <person name="Kawahara F."/>
            <person name="Miranda-Saavedra D."/>
            <person name="Mourier T."/>
            <person name="Nagra H."/>
            <person name="Otto T.D."/>
            <person name="Rawlings N."/>
            <person name="Sanchez A."/>
            <person name="Sanders M."/>
            <person name="Subramaniam C."/>
            <person name="Tay Y."/>
            <person name="Dear P."/>
            <person name="Doerig C."/>
            <person name="Gruber A."/>
            <person name="Parkinson J."/>
            <person name="Shirley M."/>
            <person name="Wan K.L."/>
            <person name="Berriman M."/>
            <person name="Tomley F."/>
            <person name="Pain A."/>
        </authorList>
    </citation>
    <scope>NUCLEOTIDE SEQUENCE [LARGE SCALE GENOMIC DNA]</scope>
    <source>
        <strain evidence="5">Weybridge</strain>
    </source>
</reference>
<dbReference type="VEuPathDB" id="ToxoDB:EMWEY_00022740"/>
<feature type="domain" description="K Homology" evidence="4">
    <location>
        <begin position="787"/>
        <end position="853"/>
    </location>
</feature>
<feature type="compositionally biased region" description="Basic and acidic residues" evidence="3">
    <location>
        <begin position="879"/>
        <end position="895"/>
    </location>
</feature>
<dbReference type="EMBL" id="HG720499">
    <property type="protein sequence ID" value="CDJ59518.1"/>
    <property type="molecule type" value="Genomic_DNA"/>
</dbReference>
<protein>
    <submittedName>
        <fullName evidence="5">KH domain-containing protein, putative</fullName>
    </submittedName>
</protein>
<dbReference type="GO" id="GO:0003723">
    <property type="term" value="F:RNA binding"/>
    <property type="evidence" value="ECO:0007669"/>
    <property type="project" value="UniProtKB-UniRule"/>
</dbReference>
<feature type="domain" description="K Homology" evidence="4">
    <location>
        <begin position="440"/>
        <end position="501"/>
    </location>
</feature>
<name>U6M900_EIMMA</name>
<accession>U6M900</accession>